<dbReference type="InterPro" id="IPR050728">
    <property type="entry name" value="Zinc_Metalloprotease_M4"/>
</dbReference>
<evidence type="ECO:0000256" key="4">
    <source>
        <dbReference type="ARBA" id="ARBA00022729"/>
    </source>
</evidence>
<feature type="domain" description="P/Homo B" evidence="10">
    <location>
        <begin position="499"/>
        <end position="623"/>
    </location>
</feature>
<dbReference type="Proteomes" id="UP001589896">
    <property type="component" value="Unassembled WGS sequence"/>
</dbReference>
<organism evidence="11 12">
    <name type="scientific">Lysobacter korlensis</name>
    <dbReference type="NCBI Taxonomy" id="553636"/>
    <lineage>
        <taxon>Bacteria</taxon>
        <taxon>Pseudomonadati</taxon>
        <taxon>Pseudomonadota</taxon>
        <taxon>Gammaproteobacteria</taxon>
        <taxon>Lysobacterales</taxon>
        <taxon>Lysobacteraceae</taxon>
        <taxon>Lysobacter</taxon>
    </lineage>
</organism>
<dbReference type="PROSITE" id="PS51829">
    <property type="entry name" value="P_HOMO_B"/>
    <property type="match status" value="1"/>
</dbReference>
<keyword evidence="2 9" id="KW-0645">Protease</keyword>
<keyword evidence="8" id="KW-0865">Zymogen</keyword>
<proteinExistence type="inferred from homology"/>
<evidence type="ECO:0000256" key="3">
    <source>
        <dbReference type="ARBA" id="ARBA00022723"/>
    </source>
</evidence>
<dbReference type="Pfam" id="PF02868">
    <property type="entry name" value="Peptidase_M4_C"/>
    <property type="match status" value="1"/>
</dbReference>
<dbReference type="Pfam" id="PF01447">
    <property type="entry name" value="Peptidase_M4"/>
    <property type="match status" value="1"/>
</dbReference>
<name>A0ABV6RHV8_9GAMM</name>
<dbReference type="Gene3D" id="3.10.450.490">
    <property type="match status" value="1"/>
</dbReference>
<sequence>MSAHPRTTAVSMLAVAIGLVVSLQAGAAERVALRSQPLNAVPQNLLAERLGLGPQASLQARKSAPTVKGTRTVRMQQMYRGVPVYGHVVTVEQDASGNALSAHGEIARDLAFDLASVAPKLRGAQAIGRLMQAHGVPPGQMQAAINQRAELFVVPRGNGARLAYLTSYFLDNDGHPTRPHALIDANTGEIIERWEGLTHASAGGPGGNQKVGQYTYGSGLPYLNVAQSGSTCTMNNTNVKTVNLNHGTSGSTAFSFGCPTNTVKAINGAYSPLNDAHHFGAVVFNMYRAYMNQAPLTFQLTMRVHYSNNYENAFWNGSSMTFGDGATKFYPLVSLDVAAHEVSHGYTEQNSGLQYSNQSGGINEAFSDISGEAAEFYDRGANDYLIGYDIVKGSGSLRYMCNPPQDGRSIDNAANYTTGMNVHYSSGVYNKAFCLLSKKTGWDVPRGFKAFARANDLYWSSTENFNSGAADVVRAACDLGYNGSDVVSAFSAVGVNAGTVPSGCGGSGGGGQTYTNSADYAIRDNSTVESPISISGRSGYGSSSTPVAVNIVHTYIGDLKVDLVAPDGSVYVLHNRSGGSADNINTTYTVNLSTELLNGTWKLRVNDNYSADTGYINSWSVTF</sequence>
<protein>
    <recommendedName>
        <fullName evidence="9">Neutral metalloproteinase</fullName>
        <ecNumber evidence="9">3.4.24.-</ecNumber>
    </recommendedName>
</protein>
<dbReference type="InterPro" id="IPR011096">
    <property type="entry name" value="FTP_domain"/>
</dbReference>
<dbReference type="SUPFAM" id="SSF55486">
    <property type="entry name" value="Metalloproteases ('zincins'), catalytic domain"/>
    <property type="match status" value="1"/>
</dbReference>
<keyword evidence="5 9" id="KW-0378">Hydrolase</keyword>
<dbReference type="InterPro" id="IPR008979">
    <property type="entry name" value="Galactose-bd-like_sf"/>
</dbReference>
<dbReference type="RefSeq" id="WP_386664275.1">
    <property type="nucleotide sequence ID" value="NZ_JBHLTG010000001.1"/>
</dbReference>
<keyword evidence="6 9" id="KW-0862">Zinc</keyword>
<evidence type="ECO:0000256" key="7">
    <source>
        <dbReference type="ARBA" id="ARBA00023049"/>
    </source>
</evidence>
<dbReference type="Gene3D" id="3.10.170.10">
    <property type="match status" value="1"/>
</dbReference>
<dbReference type="Gene3D" id="1.10.390.10">
    <property type="entry name" value="Neutral Protease Domain 2"/>
    <property type="match status" value="1"/>
</dbReference>
<comment type="similarity">
    <text evidence="1 9">Belongs to the peptidase M4 family.</text>
</comment>
<dbReference type="PANTHER" id="PTHR33794">
    <property type="entry name" value="BACILLOLYSIN"/>
    <property type="match status" value="1"/>
</dbReference>
<keyword evidence="3" id="KW-0479">Metal-binding</keyword>
<dbReference type="EMBL" id="JBHLTG010000001">
    <property type="protein sequence ID" value="MFC0676570.1"/>
    <property type="molecule type" value="Genomic_DNA"/>
</dbReference>
<dbReference type="PANTHER" id="PTHR33794:SF1">
    <property type="entry name" value="BACILLOLYSIN"/>
    <property type="match status" value="1"/>
</dbReference>
<dbReference type="Pfam" id="PF07504">
    <property type="entry name" value="FTP"/>
    <property type="match status" value="1"/>
</dbReference>
<comment type="subcellular location">
    <subcellularLocation>
        <location evidence="9">Secreted</location>
    </subcellularLocation>
</comment>
<evidence type="ECO:0000256" key="9">
    <source>
        <dbReference type="RuleBase" id="RU366073"/>
    </source>
</evidence>
<dbReference type="InterPro" id="IPR001570">
    <property type="entry name" value="Peptidase_M4_C_domain"/>
</dbReference>
<evidence type="ECO:0000256" key="8">
    <source>
        <dbReference type="ARBA" id="ARBA00023145"/>
    </source>
</evidence>
<reference evidence="11 12" key="1">
    <citation type="submission" date="2024-09" db="EMBL/GenBank/DDBJ databases">
        <authorList>
            <person name="Sun Q."/>
            <person name="Mori K."/>
        </authorList>
    </citation>
    <scope>NUCLEOTIDE SEQUENCE [LARGE SCALE GENOMIC DNA]</scope>
    <source>
        <strain evidence="11 12">KCTC 23076</strain>
    </source>
</reference>
<evidence type="ECO:0000313" key="12">
    <source>
        <dbReference type="Proteomes" id="UP001589896"/>
    </source>
</evidence>
<keyword evidence="7 9" id="KW-0482">Metalloprotease</keyword>
<evidence type="ECO:0000313" key="11">
    <source>
        <dbReference type="EMBL" id="MFC0676570.1"/>
    </source>
</evidence>
<dbReference type="SUPFAM" id="SSF49785">
    <property type="entry name" value="Galactose-binding domain-like"/>
    <property type="match status" value="1"/>
</dbReference>
<dbReference type="PRINTS" id="PR00730">
    <property type="entry name" value="THERMOLYSIN"/>
</dbReference>
<comment type="function">
    <text evidence="9">Extracellular zinc metalloprotease.</text>
</comment>
<evidence type="ECO:0000256" key="6">
    <source>
        <dbReference type="ARBA" id="ARBA00022833"/>
    </source>
</evidence>
<dbReference type="Gene3D" id="3.10.450.40">
    <property type="match status" value="1"/>
</dbReference>
<keyword evidence="12" id="KW-1185">Reference proteome</keyword>
<comment type="caution">
    <text evidence="11">The sequence shown here is derived from an EMBL/GenBank/DDBJ whole genome shotgun (WGS) entry which is preliminary data.</text>
</comment>
<keyword evidence="4" id="KW-0732">Signal</keyword>
<evidence type="ECO:0000256" key="1">
    <source>
        <dbReference type="ARBA" id="ARBA00009388"/>
    </source>
</evidence>
<accession>A0ABV6RHV8</accession>
<dbReference type="InterPro" id="IPR002884">
    <property type="entry name" value="P_dom"/>
</dbReference>
<keyword evidence="9" id="KW-0964">Secreted</keyword>
<evidence type="ECO:0000259" key="10">
    <source>
        <dbReference type="PROSITE" id="PS51829"/>
    </source>
</evidence>
<gene>
    <name evidence="11" type="ORF">ACFFGH_01725</name>
</gene>
<comment type="cofactor">
    <cofactor evidence="9">
        <name>Zn(2+)</name>
        <dbReference type="ChEBI" id="CHEBI:29105"/>
    </cofactor>
</comment>
<dbReference type="CDD" id="cd09597">
    <property type="entry name" value="M4_TLP"/>
    <property type="match status" value="1"/>
</dbReference>
<evidence type="ECO:0000256" key="2">
    <source>
        <dbReference type="ARBA" id="ARBA00022670"/>
    </source>
</evidence>
<dbReference type="InterPro" id="IPR027268">
    <property type="entry name" value="Peptidase_M4/M1_CTD_sf"/>
</dbReference>
<dbReference type="EC" id="3.4.24.-" evidence="9"/>
<dbReference type="Gene3D" id="2.60.120.260">
    <property type="entry name" value="Galactose-binding domain-like"/>
    <property type="match status" value="1"/>
</dbReference>
<evidence type="ECO:0000256" key="5">
    <source>
        <dbReference type="ARBA" id="ARBA00022801"/>
    </source>
</evidence>
<dbReference type="InterPro" id="IPR023612">
    <property type="entry name" value="Peptidase_M4"/>
</dbReference>
<dbReference type="Pfam" id="PF01483">
    <property type="entry name" value="P_proprotein"/>
    <property type="match status" value="1"/>
</dbReference>
<dbReference type="InterPro" id="IPR013856">
    <property type="entry name" value="Peptidase_M4_domain"/>
</dbReference>